<proteinExistence type="predicted"/>
<reference evidence="2" key="1">
    <citation type="journal article" date="2023" name="IScience">
        <title>Live-bearing cockroach genome reveals convergent evolutionary mechanisms linked to viviparity in insects and beyond.</title>
        <authorList>
            <person name="Fouks B."/>
            <person name="Harrison M.C."/>
            <person name="Mikhailova A.A."/>
            <person name="Marchal E."/>
            <person name="English S."/>
            <person name="Carruthers M."/>
            <person name="Jennings E.C."/>
            <person name="Chiamaka E.L."/>
            <person name="Frigard R.A."/>
            <person name="Pippel M."/>
            <person name="Attardo G.M."/>
            <person name="Benoit J.B."/>
            <person name="Bornberg-Bauer E."/>
            <person name="Tobe S.S."/>
        </authorList>
    </citation>
    <scope>NUCLEOTIDE SEQUENCE</scope>
    <source>
        <strain evidence="2">Stay&amp;Tobe</strain>
    </source>
</reference>
<evidence type="ECO:0000313" key="2">
    <source>
        <dbReference type="EMBL" id="KAJ9586660.1"/>
    </source>
</evidence>
<feature type="compositionally biased region" description="Low complexity" evidence="1">
    <location>
        <begin position="146"/>
        <end position="157"/>
    </location>
</feature>
<feature type="compositionally biased region" description="Polar residues" evidence="1">
    <location>
        <begin position="78"/>
        <end position="99"/>
    </location>
</feature>
<feature type="compositionally biased region" description="Basic and acidic residues" evidence="1">
    <location>
        <begin position="253"/>
        <end position="271"/>
    </location>
</feature>
<dbReference type="AlphaFoldDB" id="A0AAD8EDM4"/>
<feature type="region of interest" description="Disordered" evidence="1">
    <location>
        <begin position="407"/>
        <end position="426"/>
    </location>
</feature>
<feature type="compositionally biased region" description="Basic and acidic residues" evidence="1">
    <location>
        <begin position="502"/>
        <end position="511"/>
    </location>
</feature>
<keyword evidence="3" id="KW-1185">Reference proteome</keyword>
<feature type="region of interest" description="Disordered" evidence="1">
    <location>
        <begin position="468"/>
        <end position="582"/>
    </location>
</feature>
<comment type="caution">
    <text evidence="2">The sequence shown here is derived from an EMBL/GenBank/DDBJ whole genome shotgun (WGS) entry which is preliminary data.</text>
</comment>
<dbReference type="Proteomes" id="UP001233999">
    <property type="component" value="Unassembled WGS sequence"/>
</dbReference>
<feature type="compositionally biased region" description="Polar residues" evidence="1">
    <location>
        <begin position="1"/>
        <end position="14"/>
    </location>
</feature>
<feature type="compositionally biased region" description="Polar residues" evidence="1">
    <location>
        <begin position="323"/>
        <end position="354"/>
    </location>
</feature>
<gene>
    <name evidence="2" type="ORF">L9F63_019762</name>
</gene>
<dbReference type="EMBL" id="JASPKZ010006855">
    <property type="protein sequence ID" value="KAJ9586660.1"/>
    <property type="molecule type" value="Genomic_DNA"/>
</dbReference>
<accession>A0AAD8EDM4</accession>
<evidence type="ECO:0000256" key="1">
    <source>
        <dbReference type="SAM" id="MobiDB-lite"/>
    </source>
</evidence>
<protein>
    <submittedName>
        <fullName evidence="2">Uncharacterized protein</fullName>
    </submittedName>
</protein>
<feature type="compositionally biased region" description="Polar residues" evidence="1">
    <location>
        <begin position="534"/>
        <end position="550"/>
    </location>
</feature>
<organism evidence="2 3">
    <name type="scientific">Diploptera punctata</name>
    <name type="common">Pacific beetle cockroach</name>
    <dbReference type="NCBI Taxonomy" id="6984"/>
    <lineage>
        <taxon>Eukaryota</taxon>
        <taxon>Metazoa</taxon>
        <taxon>Ecdysozoa</taxon>
        <taxon>Arthropoda</taxon>
        <taxon>Hexapoda</taxon>
        <taxon>Insecta</taxon>
        <taxon>Pterygota</taxon>
        <taxon>Neoptera</taxon>
        <taxon>Polyneoptera</taxon>
        <taxon>Dictyoptera</taxon>
        <taxon>Blattodea</taxon>
        <taxon>Blaberoidea</taxon>
        <taxon>Blaberidae</taxon>
        <taxon>Diplopterinae</taxon>
        <taxon>Diploptera</taxon>
    </lineage>
</organism>
<evidence type="ECO:0000313" key="3">
    <source>
        <dbReference type="Proteomes" id="UP001233999"/>
    </source>
</evidence>
<feature type="compositionally biased region" description="Basic and acidic residues" evidence="1">
    <location>
        <begin position="115"/>
        <end position="145"/>
    </location>
</feature>
<feature type="compositionally biased region" description="Basic and acidic residues" evidence="1">
    <location>
        <begin position="212"/>
        <end position="222"/>
    </location>
</feature>
<feature type="region of interest" description="Disordered" evidence="1">
    <location>
        <begin position="1"/>
        <end position="355"/>
    </location>
</feature>
<feature type="compositionally biased region" description="Acidic residues" evidence="1">
    <location>
        <begin position="512"/>
        <end position="532"/>
    </location>
</feature>
<sequence length="582" mass="62898">MSVEQALQQMMGESSDTEMEVCANTDADGTTKVKPVISHRDTKGRSTPNEGSIDEETEELRLVLSPEDDSVKVEDESQSAGEGSLNDSFTLALSSPDSTGNDKSHLETDTGNESTDMKSDEPVIESSDSKEDNTEVIDDKIEKSPTETAITSETSSADEVAETVEEKISSDSCSLDVKEIESTEQPAEVPKVQSDDDVVTKSAEPITSAENAEVKDTSDDKSCPVNESDIVQTEGTEEIKSVTVDAESNAIPETKENEDFHVDTAYDDAVKNTDSMPILPTEDSVESIPVSGESMPILPTEDSGESLPISSESMPILTEDSSESTPILQTDESSNIAENTSNNCEEVNKTTNSIPEEELKTEIENIVSEMPEESLPETDEKKEENVENLVAEDTTELSETNLKECIEAEEKTSVTEGDDTQENEKVAATVDKKEIIEGGAITSPSKDIPYAVGLLPLKTALEKLQAITDYHPRKTRSASSSKESTEMPASRLKRKSSTTGEGSEKKLKSDDGDCENENVVAEELEDCADDIASESCTIDATENNMVTDSSVPEEPMETGEVENKVEPLPSMMELVSDPSETV</sequence>
<name>A0AAD8EDM4_DIPPU</name>
<reference evidence="2" key="2">
    <citation type="submission" date="2023-05" db="EMBL/GenBank/DDBJ databases">
        <authorList>
            <person name="Fouks B."/>
        </authorList>
    </citation>
    <scope>NUCLEOTIDE SEQUENCE</scope>
    <source>
        <strain evidence="2">Stay&amp;Tobe</strain>
        <tissue evidence="2">Testes</tissue>
    </source>
</reference>